<dbReference type="InterPro" id="IPR055730">
    <property type="entry name" value="P11_C"/>
</dbReference>
<sequence length="251" mass="28685">MNISNQTKLLLLIAVILIFILFMNNYYNQEPMQNEGSLVLDSNNYVDDEFKYLNNEIPRNDLVINEDPQDFNQLKYDCVSGNCEEENYRKKVRGKNKATNGQYKKSSYSEGKRGNGSSEFDEFFDKNNEMVKDVYATNDTYTGNDETGGNLAAYKPGKRVKMSDEDMFNANNWLPQEEKKDWFDVMPEPVSVKNKHLINLSRPIGINTIGTTNKNPTYDLRGTPPNPKTVISPWMNSSIEPDINNRGLSGC</sequence>
<evidence type="ECO:0000259" key="3">
    <source>
        <dbReference type="Pfam" id="PF23983"/>
    </source>
</evidence>
<organism evidence="4">
    <name type="scientific">Catovirus CTV1</name>
    <dbReference type="NCBI Taxonomy" id="1977631"/>
    <lineage>
        <taxon>Viruses</taxon>
        <taxon>Varidnaviria</taxon>
        <taxon>Bamfordvirae</taxon>
        <taxon>Nucleocytoviricota</taxon>
        <taxon>Megaviricetes</taxon>
        <taxon>Imitervirales</taxon>
        <taxon>Mimiviridae</taxon>
        <taxon>Klosneuvirinae</taxon>
        <taxon>Catovirus</taxon>
    </lineage>
</organism>
<feature type="transmembrane region" description="Helical" evidence="2">
    <location>
        <begin position="9"/>
        <end position="27"/>
    </location>
</feature>
<dbReference type="Pfam" id="PF23983">
    <property type="entry name" value="P11_C"/>
    <property type="match status" value="1"/>
</dbReference>
<protein>
    <recommendedName>
        <fullName evidence="3">Minor capsid protein P11 C-terminal conserved region domain-containing protein</fullName>
    </recommendedName>
</protein>
<keyword evidence="2" id="KW-0812">Transmembrane</keyword>
<evidence type="ECO:0000256" key="2">
    <source>
        <dbReference type="SAM" id="Phobius"/>
    </source>
</evidence>
<feature type="compositionally biased region" description="Polar residues" evidence="1">
    <location>
        <begin position="97"/>
        <end position="109"/>
    </location>
</feature>
<proteinExistence type="predicted"/>
<keyword evidence="2" id="KW-1133">Transmembrane helix</keyword>
<name>A0A1V0SBI8_9VIRU</name>
<evidence type="ECO:0000256" key="1">
    <source>
        <dbReference type="SAM" id="MobiDB-lite"/>
    </source>
</evidence>
<feature type="domain" description="Minor capsid protein P11 C-terminal conserved region" evidence="3">
    <location>
        <begin position="168"/>
        <end position="248"/>
    </location>
</feature>
<evidence type="ECO:0000313" key="4">
    <source>
        <dbReference type="EMBL" id="ARF09034.1"/>
    </source>
</evidence>
<gene>
    <name evidence="4" type="ORF">Catovirus_1_1084</name>
</gene>
<reference evidence="4" key="1">
    <citation type="journal article" date="2017" name="Science">
        <title>Giant viruses with an expanded complement of translation system components.</title>
        <authorList>
            <person name="Schulz F."/>
            <person name="Yutin N."/>
            <person name="Ivanova N.N."/>
            <person name="Ortega D.R."/>
            <person name="Lee T.K."/>
            <person name="Vierheilig J."/>
            <person name="Daims H."/>
            <person name="Horn M."/>
            <person name="Wagner M."/>
            <person name="Jensen G.J."/>
            <person name="Kyrpides N.C."/>
            <person name="Koonin E.V."/>
            <person name="Woyke T."/>
        </authorList>
    </citation>
    <scope>NUCLEOTIDE SEQUENCE</scope>
    <source>
        <strain evidence="4">CTV1</strain>
    </source>
</reference>
<keyword evidence="2" id="KW-0472">Membrane</keyword>
<accession>A0A1V0SBI8</accession>
<dbReference type="EMBL" id="KY684083">
    <property type="protein sequence ID" value="ARF09034.1"/>
    <property type="molecule type" value="Genomic_DNA"/>
</dbReference>
<feature type="region of interest" description="Disordered" evidence="1">
    <location>
        <begin position="92"/>
        <end position="121"/>
    </location>
</feature>